<evidence type="ECO:0000256" key="4">
    <source>
        <dbReference type="ARBA" id="ARBA00022989"/>
    </source>
</evidence>
<keyword evidence="5 6" id="KW-0472">Membrane</keyword>
<proteinExistence type="predicted"/>
<evidence type="ECO:0000256" key="5">
    <source>
        <dbReference type="ARBA" id="ARBA00023136"/>
    </source>
</evidence>
<dbReference type="EMBL" id="FNUX01000001">
    <property type="protein sequence ID" value="SEF41290.1"/>
    <property type="molecule type" value="Genomic_DNA"/>
</dbReference>
<evidence type="ECO:0000313" key="8">
    <source>
        <dbReference type="Proteomes" id="UP000236753"/>
    </source>
</evidence>
<dbReference type="AlphaFoldDB" id="A0A1H5RSQ3"/>
<evidence type="ECO:0000256" key="1">
    <source>
        <dbReference type="ARBA" id="ARBA00004651"/>
    </source>
</evidence>
<sequence>MSWIKSRSLRVVLLVQLLVTFALVIVFLLALGKHGAISAMLGGGISVISSAVFALIVSRHQGYTAGDAIRTALRAEAAKIILIVGLLWMVFKFYASVNALVFIGTFILMVLVYSMVLFVADNTKKIR</sequence>
<accession>A0A1H5RSQ3</accession>
<evidence type="ECO:0000256" key="6">
    <source>
        <dbReference type="SAM" id="Phobius"/>
    </source>
</evidence>
<dbReference type="Proteomes" id="UP000236753">
    <property type="component" value="Unassembled WGS sequence"/>
</dbReference>
<dbReference type="GO" id="GO:0005886">
    <property type="term" value="C:plasma membrane"/>
    <property type="evidence" value="ECO:0007669"/>
    <property type="project" value="UniProtKB-SubCell"/>
</dbReference>
<gene>
    <name evidence="7" type="ORF">SAMN05216334_101214</name>
</gene>
<reference evidence="7 8" key="1">
    <citation type="submission" date="2016-10" db="EMBL/GenBank/DDBJ databases">
        <authorList>
            <person name="de Groot N.N."/>
        </authorList>
    </citation>
    <scope>NUCLEOTIDE SEQUENCE [LARGE SCALE GENOMIC DNA]</scope>
    <source>
        <strain evidence="7 8">Nm13</strain>
    </source>
</reference>
<feature type="transmembrane region" description="Helical" evidence="6">
    <location>
        <begin position="12"/>
        <end position="31"/>
    </location>
</feature>
<organism evidence="7 8">
    <name type="scientific">Nitrosomonas ureae</name>
    <dbReference type="NCBI Taxonomy" id="44577"/>
    <lineage>
        <taxon>Bacteria</taxon>
        <taxon>Pseudomonadati</taxon>
        <taxon>Pseudomonadota</taxon>
        <taxon>Betaproteobacteria</taxon>
        <taxon>Nitrosomonadales</taxon>
        <taxon>Nitrosomonadaceae</taxon>
        <taxon>Nitrosomonas</taxon>
    </lineage>
</organism>
<keyword evidence="3 6" id="KW-0812">Transmembrane</keyword>
<feature type="transmembrane region" description="Helical" evidence="6">
    <location>
        <begin position="37"/>
        <end position="57"/>
    </location>
</feature>
<keyword evidence="4 6" id="KW-1133">Transmembrane helix</keyword>
<comment type="subcellular location">
    <subcellularLocation>
        <location evidence="1">Cell membrane</location>
        <topology evidence="1">Multi-pass membrane protein</topology>
    </subcellularLocation>
</comment>
<feature type="transmembrane region" description="Helical" evidence="6">
    <location>
        <begin position="77"/>
        <end position="95"/>
    </location>
</feature>
<evidence type="ECO:0000256" key="2">
    <source>
        <dbReference type="ARBA" id="ARBA00022475"/>
    </source>
</evidence>
<dbReference type="InterPro" id="IPR005598">
    <property type="entry name" value="ATP_synth_I"/>
</dbReference>
<keyword evidence="2" id="KW-1003">Cell membrane</keyword>
<dbReference type="Pfam" id="PF03899">
    <property type="entry name" value="ATP-synt_I"/>
    <property type="match status" value="1"/>
</dbReference>
<dbReference type="OrthoDB" id="8562279at2"/>
<protein>
    <submittedName>
        <fullName evidence="7">ATP synthase protein I</fullName>
    </submittedName>
</protein>
<evidence type="ECO:0000256" key="3">
    <source>
        <dbReference type="ARBA" id="ARBA00022692"/>
    </source>
</evidence>
<feature type="transmembrane region" description="Helical" evidence="6">
    <location>
        <begin position="101"/>
        <end position="120"/>
    </location>
</feature>
<name>A0A1H5RSQ3_9PROT</name>
<evidence type="ECO:0000313" key="7">
    <source>
        <dbReference type="EMBL" id="SEF41290.1"/>
    </source>
</evidence>